<proteinExistence type="predicted"/>
<evidence type="ECO:0000256" key="1">
    <source>
        <dbReference type="SAM" id="SignalP"/>
    </source>
</evidence>
<keyword evidence="1" id="KW-0732">Signal</keyword>
<feature type="signal peptide" evidence="1">
    <location>
        <begin position="1"/>
        <end position="21"/>
    </location>
</feature>
<dbReference type="Proteomes" id="UP000016064">
    <property type="component" value="Unassembled WGS sequence"/>
</dbReference>
<keyword evidence="3" id="KW-1185">Reference proteome</keyword>
<sequence length="152" mass="16635">MRIIASLICAFFTFSSFISRADANAVPAVLTSHTDELGYRVFDDYTLGLSFAQDKEVPLIIVLVSGERNDELSELSRLGFCENDGLGTLLSEVACLVILQPDECGNLPDLESLKATFPGQDLECEGEGVHLLTIMLTENGTPELLDRMTFDI</sequence>
<evidence type="ECO:0000313" key="3">
    <source>
        <dbReference type="Proteomes" id="UP000016064"/>
    </source>
</evidence>
<reference evidence="2 3" key="1">
    <citation type="submission" date="2013-07" db="EMBL/GenBank/DDBJ databases">
        <title>Isolation of a new Chlamydia species from the feral Sacred Ibis (Threskiornis aethiopicus): Chlamydia ibidis.</title>
        <authorList>
            <person name="Vorimore F."/>
            <person name="Hsia R.-C."/>
            <person name="Huot-Creasy H."/>
            <person name="Bastian S."/>
            <person name="Deruyter L."/>
            <person name="Passet A."/>
            <person name="Sachse K."/>
            <person name="Bavoil P."/>
            <person name="Myers G."/>
            <person name="Laroucau K."/>
        </authorList>
    </citation>
    <scope>NUCLEOTIDE SEQUENCE [LARGE SCALE GENOMIC DNA]</scope>
    <source>
        <strain evidence="2 3">10-1398/6</strain>
    </source>
</reference>
<name>A0ABP2XDE4_9CHLA</name>
<dbReference type="RefSeq" id="WP_020370528.1">
    <property type="nucleotide sequence ID" value="NZ_APJW01000003.1"/>
</dbReference>
<feature type="chain" id="PRO_5046143130" evidence="1">
    <location>
        <begin position="22"/>
        <end position="152"/>
    </location>
</feature>
<gene>
    <name evidence="2" type="ORF">H359_0921</name>
</gene>
<evidence type="ECO:0000313" key="2">
    <source>
        <dbReference type="EMBL" id="EQM62489.1"/>
    </source>
</evidence>
<dbReference type="EMBL" id="APJW01000003">
    <property type="protein sequence ID" value="EQM62489.1"/>
    <property type="molecule type" value="Genomic_DNA"/>
</dbReference>
<accession>A0ABP2XDE4</accession>
<organism evidence="2 3">
    <name type="scientific">Chlamydia ibidis 10-1398/6</name>
    <dbReference type="NCBI Taxonomy" id="1046581"/>
    <lineage>
        <taxon>Bacteria</taxon>
        <taxon>Pseudomonadati</taxon>
        <taxon>Chlamydiota</taxon>
        <taxon>Chlamydiia</taxon>
        <taxon>Chlamydiales</taxon>
        <taxon>Chlamydiaceae</taxon>
        <taxon>Chlamydia/Chlamydophila group</taxon>
        <taxon>Chlamydia</taxon>
    </lineage>
</organism>
<protein>
    <submittedName>
        <fullName evidence="2">Uncharacterized protein</fullName>
    </submittedName>
</protein>
<comment type="caution">
    <text evidence="2">The sequence shown here is derived from an EMBL/GenBank/DDBJ whole genome shotgun (WGS) entry which is preliminary data.</text>
</comment>